<accession>A0A8H6FRI3</accession>
<dbReference type="Proteomes" id="UP000578531">
    <property type="component" value="Unassembled WGS sequence"/>
</dbReference>
<dbReference type="EMBL" id="JACCJC010000038">
    <property type="protein sequence ID" value="KAF6233358.1"/>
    <property type="molecule type" value="Genomic_DNA"/>
</dbReference>
<dbReference type="InterPro" id="IPR010730">
    <property type="entry name" value="HET"/>
</dbReference>
<gene>
    <name evidence="2" type="ORF">HO173_008290</name>
</gene>
<evidence type="ECO:0000313" key="3">
    <source>
        <dbReference type="Proteomes" id="UP000578531"/>
    </source>
</evidence>
<evidence type="ECO:0000259" key="1">
    <source>
        <dbReference type="Pfam" id="PF06985"/>
    </source>
</evidence>
<protein>
    <recommendedName>
        <fullName evidence="1">Heterokaryon incompatibility domain-containing protein</fullName>
    </recommendedName>
</protein>
<comment type="caution">
    <text evidence="2">The sequence shown here is derived from an EMBL/GenBank/DDBJ whole genome shotgun (WGS) entry which is preliminary data.</text>
</comment>
<dbReference type="RefSeq" id="XP_037162776.1">
    <property type="nucleotide sequence ID" value="XM_037310190.1"/>
</dbReference>
<name>A0A8H6FRI3_9LECA</name>
<organism evidence="2 3">
    <name type="scientific">Letharia columbiana</name>
    <dbReference type="NCBI Taxonomy" id="112416"/>
    <lineage>
        <taxon>Eukaryota</taxon>
        <taxon>Fungi</taxon>
        <taxon>Dikarya</taxon>
        <taxon>Ascomycota</taxon>
        <taxon>Pezizomycotina</taxon>
        <taxon>Lecanoromycetes</taxon>
        <taxon>OSLEUM clade</taxon>
        <taxon>Lecanoromycetidae</taxon>
        <taxon>Lecanorales</taxon>
        <taxon>Lecanorineae</taxon>
        <taxon>Parmeliaceae</taxon>
        <taxon>Letharia</taxon>
    </lineage>
</organism>
<keyword evidence="3" id="KW-1185">Reference proteome</keyword>
<reference evidence="2 3" key="1">
    <citation type="journal article" date="2020" name="Genomics">
        <title>Complete, high-quality genomes from long-read metagenomic sequencing of two wolf lichen thalli reveals enigmatic genome architecture.</title>
        <authorList>
            <person name="McKenzie S.K."/>
            <person name="Walston R.F."/>
            <person name="Allen J.L."/>
        </authorList>
    </citation>
    <scope>NUCLEOTIDE SEQUENCE [LARGE SCALE GENOMIC DNA]</scope>
    <source>
        <strain evidence="2">WasteWater2</strain>
    </source>
</reference>
<dbReference type="AlphaFoldDB" id="A0A8H6FRI3"/>
<proteinExistence type="predicted"/>
<dbReference type="OrthoDB" id="5125733at2759"/>
<dbReference type="PANTHER" id="PTHR33112:SF16">
    <property type="entry name" value="HETEROKARYON INCOMPATIBILITY DOMAIN-CONTAINING PROTEIN"/>
    <property type="match status" value="1"/>
</dbReference>
<dbReference type="GeneID" id="59289946"/>
<sequence>MIDPHQAFDVCVDIDDYKHVFYYHIPPSFSRHLPIAQLSKPIDELILMKMWLRECQETHPLCSASHEPFAPKRLLDLGPTGKTCDLKLVQSRDIPSVRPVYVTLSHCWGSSPNPSVKTTSSNLKERTREILFASLPLTFQDAVQITRHLQVRYLWIDSLCIIQDSPEDWEEEVAIMGQVYARSLITLTASMSRNSDGGCRVGKRPAAENNQPLDILKGSKRIRIFQNTPLDWNNAWNRGPLRKRAWTLQERQLSTRSLHFSETLLLWECKTSKASSELPWMQMRIEDPPSLLMLNDAAENIENSGSLSMRDHWFSIVEDYSQRSLTYEADKLPALSGLAQVLTQSHGTYFAGLFRMDLPSALLWRSKIAQFPHELQPRRPCHYRAPTWSWAAVEGAIIYDSQRLDEAVGEDRSGLIEHDFGHFSIRDLAVKPVGNDTFGAVSGGSIRLAGRLTASIADLQVSEEGTMSFYEGWRALSNRESERVGVIYPDVLSDLKDGQIIFCMEVRKERYWSEVGMPSTIYDRNPEPKDEENSRAMVMGLALVKDDEHTGGYKRVGLVRWMKRPCFSDVEACEITIY</sequence>
<feature type="domain" description="Heterokaryon incompatibility" evidence="1">
    <location>
        <begin position="101"/>
        <end position="250"/>
    </location>
</feature>
<dbReference type="Pfam" id="PF06985">
    <property type="entry name" value="HET"/>
    <property type="match status" value="1"/>
</dbReference>
<dbReference type="PANTHER" id="PTHR33112">
    <property type="entry name" value="DOMAIN PROTEIN, PUTATIVE-RELATED"/>
    <property type="match status" value="1"/>
</dbReference>
<evidence type="ECO:0000313" key="2">
    <source>
        <dbReference type="EMBL" id="KAF6233358.1"/>
    </source>
</evidence>